<evidence type="ECO:0000313" key="2">
    <source>
        <dbReference type="Proteomes" id="UP000076722"/>
    </source>
</evidence>
<organism evidence="1 2">
    <name type="scientific">Sistotremastrum niveocremeum HHB9708</name>
    <dbReference type="NCBI Taxonomy" id="1314777"/>
    <lineage>
        <taxon>Eukaryota</taxon>
        <taxon>Fungi</taxon>
        <taxon>Dikarya</taxon>
        <taxon>Basidiomycota</taxon>
        <taxon>Agaricomycotina</taxon>
        <taxon>Agaricomycetes</taxon>
        <taxon>Sistotremastrales</taxon>
        <taxon>Sistotremastraceae</taxon>
        <taxon>Sertulicium</taxon>
        <taxon>Sertulicium niveocremeum</taxon>
    </lineage>
</organism>
<feature type="non-terminal residue" evidence="1">
    <location>
        <position position="51"/>
    </location>
</feature>
<gene>
    <name evidence="1" type="ORF">SISNIDRAFT_395680</name>
</gene>
<dbReference type="AlphaFoldDB" id="A0A164M7J2"/>
<dbReference type="EMBL" id="KV419500">
    <property type="protein sequence ID" value="KZS86442.1"/>
    <property type="molecule type" value="Genomic_DNA"/>
</dbReference>
<accession>A0A164M7J2</accession>
<proteinExistence type="predicted"/>
<protein>
    <submittedName>
        <fullName evidence="1">Uncharacterized protein</fullName>
    </submittedName>
</protein>
<evidence type="ECO:0000313" key="1">
    <source>
        <dbReference type="EMBL" id="KZS86442.1"/>
    </source>
</evidence>
<dbReference type="Proteomes" id="UP000076722">
    <property type="component" value="Unassembled WGS sequence"/>
</dbReference>
<name>A0A164M7J2_9AGAM</name>
<sequence length="51" mass="6160">RGAFKLGGNSSCRQHIRSHYDEYVRRCEEEGIQPKDHCMPRDLWKKKKQKE</sequence>
<keyword evidence="2" id="KW-1185">Reference proteome</keyword>
<reference evidence="1 2" key="1">
    <citation type="journal article" date="2016" name="Mol. Biol. Evol.">
        <title>Comparative Genomics of Early-Diverging Mushroom-Forming Fungi Provides Insights into the Origins of Lignocellulose Decay Capabilities.</title>
        <authorList>
            <person name="Nagy L.G."/>
            <person name="Riley R."/>
            <person name="Tritt A."/>
            <person name="Adam C."/>
            <person name="Daum C."/>
            <person name="Floudas D."/>
            <person name="Sun H."/>
            <person name="Yadav J.S."/>
            <person name="Pangilinan J."/>
            <person name="Larsson K.H."/>
            <person name="Matsuura K."/>
            <person name="Barry K."/>
            <person name="Labutti K."/>
            <person name="Kuo R."/>
            <person name="Ohm R.A."/>
            <person name="Bhattacharya S.S."/>
            <person name="Shirouzu T."/>
            <person name="Yoshinaga Y."/>
            <person name="Martin F.M."/>
            <person name="Grigoriev I.V."/>
            <person name="Hibbett D.S."/>
        </authorList>
    </citation>
    <scope>NUCLEOTIDE SEQUENCE [LARGE SCALE GENOMIC DNA]</scope>
    <source>
        <strain evidence="1 2">HHB9708</strain>
    </source>
</reference>
<dbReference type="OrthoDB" id="3137936at2759"/>
<feature type="non-terminal residue" evidence="1">
    <location>
        <position position="1"/>
    </location>
</feature>